<name>A0ABR2MRM4_9ASPA</name>
<evidence type="ECO:0000313" key="2">
    <source>
        <dbReference type="EMBL" id="KAK8966532.1"/>
    </source>
</evidence>
<feature type="domain" description="Transposase (putative) gypsy type" evidence="1">
    <location>
        <begin position="68"/>
        <end position="130"/>
    </location>
</feature>
<dbReference type="Proteomes" id="UP001412067">
    <property type="component" value="Unassembled WGS sequence"/>
</dbReference>
<proteinExistence type="predicted"/>
<accession>A0ABR2MRM4</accession>
<evidence type="ECO:0000313" key="3">
    <source>
        <dbReference type="Proteomes" id="UP001412067"/>
    </source>
</evidence>
<gene>
    <name evidence="2" type="ORF">KSP40_PGU016309</name>
</gene>
<dbReference type="EMBL" id="JBBWWR010000005">
    <property type="protein sequence ID" value="KAK8966532.1"/>
    <property type="molecule type" value="Genomic_DNA"/>
</dbReference>
<dbReference type="Pfam" id="PF04195">
    <property type="entry name" value="Transposase_28"/>
    <property type="match status" value="1"/>
</dbReference>
<sequence length="157" mass="17759">MGKTNLDADGRSKCAQHFADYCFFEGNTSEAELAEFISDHVLPGFEVRQPREGEVINTIYNGELSFPISHFEVGLCLPLWPEVRQILKYYGAVPAQLNSNAIALMVAFACFLRRERIEFNLTVFRKLFSYKATPNDVAYFGARSSKFVRSRTSIITG</sequence>
<keyword evidence="3" id="KW-1185">Reference proteome</keyword>
<evidence type="ECO:0000259" key="1">
    <source>
        <dbReference type="Pfam" id="PF04195"/>
    </source>
</evidence>
<organism evidence="2 3">
    <name type="scientific">Platanthera guangdongensis</name>
    <dbReference type="NCBI Taxonomy" id="2320717"/>
    <lineage>
        <taxon>Eukaryota</taxon>
        <taxon>Viridiplantae</taxon>
        <taxon>Streptophyta</taxon>
        <taxon>Embryophyta</taxon>
        <taxon>Tracheophyta</taxon>
        <taxon>Spermatophyta</taxon>
        <taxon>Magnoliopsida</taxon>
        <taxon>Liliopsida</taxon>
        <taxon>Asparagales</taxon>
        <taxon>Orchidaceae</taxon>
        <taxon>Orchidoideae</taxon>
        <taxon>Orchideae</taxon>
        <taxon>Orchidinae</taxon>
        <taxon>Platanthera</taxon>
    </lineage>
</organism>
<reference evidence="2 3" key="1">
    <citation type="journal article" date="2022" name="Nat. Plants">
        <title>Genomes of leafy and leafless Platanthera orchids illuminate the evolution of mycoheterotrophy.</title>
        <authorList>
            <person name="Li M.H."/>
            <person name="Liu K.W."/>
            <person name="Li Z."/>
            <person name="Lu H.C."/>
            <person name="Ye Q.L."/>
            <person name="Zhang D."/>
            <person name="Wang J.Y."/>
            <person name="Li Y.F."/>
            <person name="Zhong Z.M."/>
            <person name="Liu X."/>
            <person name="Yu X."/>
            <person name="Liu D.K."/>
            <person name="Tu X.D."/>
            <person name="Liu B."/>
            <person name="Hao Y."/>
            <person name="Liao X.Y."/>
            <person name="Jiang Y.T."/>
            <person name="Sun W.H."/>
            <person name="Chen J."/>
            <person name="Chen Y.Q."/>
            <person name="Ai Y."/>
            <person name="Zhai J.W."/>
            <person name="Wu S.S."/>
            <person name="Zhou Z."/>
            <person name="Hsiao Y.Y."/>
            <person name="Wu W.L."/>
            <person name="Chen Y.Y."/>
            <person name="Lin Y.F."/>
            <person name="Hsu J.L."/>
            <person name="Li C.Y."/>
            <person name="Wang Z.W."/>
            <person name="Zhao X."/>
            <person name="Zhong W.Y."/>
            <person name="Ma X.K."/>
            <person name="Ma L."/>
            <person name="Huang J."/>
            <person name="Chen G.Z."/>
            <person name="Huang M.Z."/>
            <person name="Huang L."/>
            <person name="Peng D.H."/>
            <person name="Luo Y.B."/>
            <person name="Zou S.Q."/>
            <person name="Chen S.P."/>
            <person name="Lan S."/>
            <person name="Tsai W.C."/>
            <person name="Van de Peer Y."/>
            <person name="Liu Z.J."/>
        </authorList>
    </citation>
    <scope>NUCLEOTIDE SEQUENCE [LARGE SCALE GENOMIC DNA]</scope>
    <source>
        <strain evidence="2">Lor288</strain>
    </source>
</reference>
<comment type="caution">
    <text evidence="2">The sequence shown here is derived from an EMBL/GenBank/DDBJ whole genome shotgun (WGS) entry which is preliminary data.</text>
</comment>
<protein>
    <recommendedName>
        <fullName evidence="1">Transposase (putative) gypsy type domain-containing protein</fullName>
    </recommendedName>
</protein>
<dbReference type="InterPro" id="IPR007321">
    <property type="entry name" value="Transposase_28"/>
</dbReference>